<dbReference type="EMBL" id="NCKU01001322">
    <property type="protein sequence ID" value="RWS12433.1"/>
    <property type="molecule type" value="Genomic_DNA"/>
</dbReference>
<keyword evidence="4 7" id="KW-0238">DNA-binding</keyword>
<evidence type="ECO:0000259" key="11">
    <source>
        <dbReference type="PROSITE" id="PS50071"/>
    </source>
</evidence>
<dbReference type="PIRSF" id="PIRSF000563">
    <property type="entry name" value="Homeobox_protein_Pitx/Unc30"/>
    <property type="match status" value="1"/>
</dbReference>
<feature type="domain" description="Homeobox" evidence="11">
    <location>
        <begin position="35"/>
        <end position="95"/>
    </location>
</feature>
<dbReference type="InterPro" id="IPR009057">
    <property type="entry name" value="Homeodomain-like_sf"/>
</dbReference>
<keyword evidence="14" id="KW-1185">Reference proteome</keyword>
<dbReference type="GO" id="GO:0009653">
    <property type="term" value="P:anatomical structure morphogenesis"/>
    <property type="evidence" value="ECO:0007669"/>
    <property type="project" value="TreeGrafter"/>
</dbReference>
<dbReference type="InterPro" id="IPR016233">
    <property type="entry name" value="Homeobox_Pitx/unc30"/>
</dbReference>
<dbReference type="GO" id="GO:0005634">
    <property type="term" value="C:nucleus"/>
    <property type="evidence" value="ECO:0007669"/>
    <property type="project" value="UniProtKB-SubCell"/>
</dbReference>
<comment type="caution">
    <text evidence="13">The sequence shown here is derived from an EMBL/GenBank/DDBJ whole genome shotgun (WGS) entry which is preliminary data.</text>
</comment>
<dbReference type="SUPFAM" id="SSF46689">
    <property type="entry name" value="Homeodomain-like"/>
    <property type="match status" value="1"/>
</dbReference>
<dbReference type="InterPro" id="IPR020479">
    <property type="entry name" value="HD_metazoa"/>
</dbReference>
<dbReference type="SMART" id="SM00389">
    <property type="entry name" value="HOX"/>
    <property type="match status" value="1"/>
</dbReference>
<dbReference type="PANTHER" id="PTHR45882:SF3">
    <property type="entry name" value="PITUITARY HOMEOBOX HOMOLOG PTX1"/>
    <property type="match status" value="1"/>
</dbReference>
<dbReference type="Pfam" id="PF00046">
    <property type="entry name" value="Homeodomain"/>
    <property type="match status" value="1"/>
</dbReference>
<evidence type="ECO:0000256" key="10">
    <source>
        <dbReference type="SAM" id="MobiDB-lite"/>
    </source>
</evidence>
<comment type="subcellular location">
    <subcellularLocation>
        <location evidence="1 7 8 9">Nucleus</location>
    </subcellularLocation>
</comment>
<comment type="similarity">
    <text evidence="2 7">Belongs to the paired homeobox family. Bicoid subfamily.</text>
</comment>
<dbReference type="Proteomes" id="UP000285301">
    <property type="component" value="Unassembled WGS sequence"/>
</dbReference>
<dbReference type="PROSITE" id="PS50071">
    <property type="entry name" value="HOMEOBOX_2"/>
    <property type="match status" value="1"/>
</dbReference>
<dbReference type="PANTHER" id="PTHR45882">
    <property type="entry name" value="PITUITARY HOMEOBOX HOMOLOG PTX1"/>
    <property type="match status" value="1"/>
</dbReference>
<gene>
    <name evidence="12" type="ORF">B4U79_13033</name>
    <name evidence="13" type="ORF">B4U79_15470</name>
</gene>
<feature type="DNA-binding region" description="Homeobox" evidence="8">
    <location>
        <begin position="37"/>
        <end position="96"/>
    </location>
</feature>
<dbReference type="EMBL" id="NCKU01000576">
    <property type="protein sequence ID" value="RWS14978.1"/>
    <property type="molecule type" value="Genomic_DNA"/>
</dbReference>
<evidence type="ECO:0000256" key="1">
    <source>
        <dbReference type="ARBA" id="ARBA00004123"/>
    </source>
</evidence>
<dbReference type="InterPro" id="IPR017970">
    <property type="entry name" value="Homeobox_CS"/>
</dbReference>
<dbReference type="PRINTS" id="PR00024">
    <property type="entry name" value="HOMEOBOX"/>
</dbReference>
<reference evidence="13 14" key="1">
    <citation type="journal article" date="2018" name="Gigascience">
        <title>Genomes of trombidid mites reveal novel predicted allergens and laterally-transferred genes associated with secondary metabolism.</title>
        <authorList>
            <person name="Dong X."/>
            <person name="Chaisiri K."/>
            <person name="Xia D."/>
            <person name="Armstrong S.D."/>
            <person name="Fang Y."/>
            <person name="Donnelly M.J."/>
            <person name="Kadowaki T."/>
            <person name="McGarry J.W."/>
            <person name="Darby A.C."/>
            <person name="Makepeace B.L."/>
        </authorList>
    </citation>
    <scope>NUCLEOTIDE SEQUENCE [LARGE SCALE GENOMIC DNA]</scope>
    <source>
        <strain evidence="13">UoL-WK</strain>
    </source>
</reference>
<dbReference type="FunFam" id="1.10.10.60:FF:000031">
    <property type="entry name" value="Homeobox protein"/>
    <property type="match status" value="1"/>
</dbReference>
<dbReference type="Gene3D" id="1.10.10.60">
    <property type="entry name" value="Homeodomain-like"/>
    <property type="match status" value="1"/>
</dbReference>
<evidence type="ECO:0000256" key="5">
    <source>
        <dbReference type="ARBA" id="ARBA00023155"/>
    </source>
</evidence>
<name>A0A3S3P4W7_9ACAR</name>
<dbReference type="STRING" id="1965070.A0A3S3P4W7"/>
<dbReference type="InterPro" id="IPR001356">
    <property type="entry name" value="HD"/>
</dbReference>
<dbReference type="CDD" id="cd00086">
    <property type="entry name" value="homeodomain"/>
    <property type="match status" value="1"/>
</dbReference>
<sequence length="202" mass="23039">MRYLNQNSEKGNQVTNSSGVDGSNDETDPDDPKKKRQRRQRTHFTSQQLQELEAVFSRNRYPDMSTREEIAMWTNLTEPRIRIWFKNRRAKWRKRERHVVVDVKGSLSSQLNGFLHSSFEETAALYSGCSSYNNWAKITSPLNPRGFWSSFGNSVNHLTATAQGVTCFGKSHASTLNGTFQNPGNGNYNYGKTSNSINNYTV</sequence>
<dbReference type="GO" id="GO:0000978">
    <property type="term" value="F:RNA polymerase II cis-regulatory region sequence-specific DNA binding"/>
    <property type="evidence" value="ECO:0007669"/>
    <property type="project" value="TreeGrafter"/>
</dbReference>
<evidence type="ECO:0000313" key="14">
    <source>
        <dbReference type="Proteomes" id="UP000285301"/>
    </source>
</evidence>
<evidence type="ECO:0000256" key="3">
    <source>
        <dbReference type="ARBA" id="ARBA00022473"/>
    </source>
</evidence>
<proteinExistence type="inferred from homology"/>
<protein>
    <recommendedName>
        <fullName evidence="7">Homeobox protein</fullName>
    </recommendedName>
</protein>
<keyword evidence="3 7" id="KW-0217">Developmental protein</keyword>
<dbReference type="PROSITE" id="PS00027">
    <property type="entry name" value="HOMEOBOX_1"/>
    <property type="match status" value="1"/>
</dbReference>
<evidence type="ECO:0000256" key="4">
    <source>
        <dbReference type="ARBA" id="ARBA00023125"/>
    </source>
</evidence>
<dbReference type="AlphaFoldDB" id="A0A3S3P4W7"/>
<reference evidence="13" key="2">
    <citation type="submission" date="2018-11" db="EMBL/GenBank/DDBJ databases">
        <title>Trombidioid mite genomics.</title>
        <authorList>
            <person name="Dong X."/>
        </authorList>
    </citation>
    <scope>NUCLEOTIDE SEQUENCE</scope>
    <source>
        <strain evidence="13">UoL-WK</strain>
    </source>
</reference>
<evidence type="ECO:0000256" key="7">
    <source>
        <dbReference type="PIRNR" id="PIRNR000563"/>
    </source>
</evidence>
<evidence type="ECO:0000256" key="2">
    <source>
        <dbReference type="ARBA" id="ARBA00006503"/>
    </source>
</evidence>
<keyword evidence="6 7" id="KW-0539">Nucleus</keyword>
<evidence type="ECO:0000256" key="8">
    <source>
        <dbReference type="PROSITE-ProRule" id="PRU00108"/>
    </source>
</evidence>
<evidence type="ECO:0000313" key="12">
    <source>
        <dbReference type="EMBL" id="RWS12433.1"/>
    </source>
</evidence>
<organism evidence="13 14">
    <name type="scientific">Dinothrombium tinctorium</name>
    <dbReference type="NCBI Taxonomy" id="1965070"/>
    <lineage>
        <taxon>Eukaryota</taxon>
        <taxon>Metazoa</taxon>
        <taxon>Ecdysozoa</taxon>
        <taxon>Arthropoda</taxon>
        <taxon>Chelicerata</taxon>
        <taxon>Arachnida</taxon>
        <taxon>Acari</taxon>
        <taxon>Acariformes</taxon>
        <taxon>Trombidiformes</taxon>
        <taxon>Prostigmata</taxon>
        <taxon>Anystina</taxon>
        <taxon>Parasitengona</taxon>
        <taxon>Trombidioidea</taxon>
        <taxon>Trombidiidae</taxon>
        <taxon>Dinothrombium</taxon>
    </lineage>
</organism>
<evidence type="ECO:0000256" key="6">
    <source>
        <dbReference type="ARBA" id="ARBA00023242"/>
    </source>
</evidence>
<keyword evidence="5 8" id="KW-0371">Homeobox</keyword>
<evidence type="ECO:0000313" key="13">
    <source>
        <dbReference type="EMBL" id="RWS14978.1"/>
    </source>
</evidence>
<feature type="compositionally biased region" description="Polar residues" evidence="10">
    <location>
        <begin position="1"/>
        <end position="21"/>
    </location>
</feature>
<feature type="region of interest" description="Disordered" evidence="10">
    <location>
        <begin position="1"/>
        <end position="45"/>
    </location>
</feature>
<dbReference type="GO" id="GO:0000981">
    <property type="term" value="F:DNA-binding transcription factor activity, RNA polymerase II-specific"/>
    <property type="evidence" value="ECO:0007669"/>
    <property type="project" value="InterPro"/>
</dbReference>
<accession>A0A3S3P4W7</accession>
<dbReference type="OrthoDB" id="6159439at2759"/>
<evidence type="ECO:0000256" key="9">
    <source>
        <dbReference type="RuleBase" id="RU000682"/>
    </source>
</evidence>